<reference evidence="2 3" key="1">
    <citation type="journal article" date="2020" name="ISME J.">
        <title>Uncovering the hidden diversity of litter-decomposition mechanisms in mushroom-forming fungi.</title>
        <authorList>
            <person name="Floudas D."/>
            <person name="Bentzer J."/>
            <person name="Ahren D."/>
            <person name="Johansson T."/>
            <person name="Persson P."/>
            <person name="Tunlid A."/>
        </authorList>
    </citation>
    <scope>NUCLEOTIDE SEQUENCE [LARGE SCALE GENOMIC DNA]</scope>
    <source>
        <strain evidence="2 3">CBS 291.85</strain>
    </source>
</reference>
<dbReference type="InterPro" id="IPR004045">
    <property type="entry name" value="Glutathione_S-Trfase_N"/>
</dbReference>
<sequence>MTDKTITFYDFPSKKDGVLAWNPNTLKTRFSLYYKCLPFKTIWVEYPDVESTLKAAGIAPSSIKPDGTPLYTQPAIIDPSTGAALSDSFVIAEYLDKTYPDTPSVVPKGTRGLQAAFIDGIIPCIAPLFAFGMKQSCDVLMNPRSAEYFRRTRKEMVLGGKSVDEIVPKGESAREEWKKLEAGFGKMAGWYGPQGQGNDNSNRFIMGENPILGDFAIGGWLVYCKNAWGEESQEWKDIASWNDGRWGRLLESLEEYFPK</sequence>
<evidence type="ECO:0000313" key="2">
    <source>
        <dbReference type="EMBL" id="KAF5363154.1"/>
    </source>
</evidence>
<evidence type="ECO:0000313" key="3">
    <source>
        <dbReference type="Proteomes" id="UP000559256"/>
    </source>
</evidence>
<dbReference type="Pfam" id="PF22041">
    <property type="entry name" value="GST_C_7"/>
    <property type="match status" value="1"/>
</dbReference>
<dbReference type="Proteomes" id="UP000559256">
    <property type="component" value="Unassembled WGS sequence"/>
</dbReference>
<dbReference type="AlphaFoldDB" id="A0A8H5GDQ2"/>
<dbReference type="SUPFAM" id="SSF52833">
    <property type="entry name" value="Thioredoxin-like"/>
    <property type="match status" value="1"/>
</dbReference>
<dbReference type="InterPro" id="IPR054416">
    <property type="entry name" value="GST_UstS-like_C"/>
</dbReference>
<feature type="domain" description="GST N-terminal" evidence="1">
    <location>
        <begin position="12"/>
        <end position="103"/>
    </location>
</feature>
<protein>
    <recommendedName>
        <fullName evidence="1">GST N-terminal domain-containing protein</fullName>
    </recommendedName>
</protein>
<gene>
    <name evidence="2" type="ORF">D9758_008341</name>
</gene>
<name>A0A8H5GDQ2_9AGAR</name>
<dbReference type="EMBL" id="JAACJM010000034">
    <property type="protein sequence ID" value="KAF5363154.1"/>
    <property type="molecule type" value="Genomic_DNA"/>
</dbReference>
<dbReference type="Gene3D" id="3.40.30.10">
    <property type="entry name" value="Glutaredoxin"/>
    <property type="match status" value="1"/>
</dbReference>
<evidence type="ECO:0000259" key="1">
    <source>
        <dbReference type="PROSITE" id="PS50404"/>
    </source>
</evidence>
<dbReference type="InterPro" id="IPR036249">
    <property type="entry name" value="Thioredoxin-like_sf"/>
</dbReference>
<dbReference type="PROSITE" id="PS50404">
    <property type="entry name" value="GST_NTER"/>
    <property type="match status" value="1"/>
</dbReference>
<accession>A0A8H5GDQ2</accession>
<dbReference type="Gene3D" id="1.20.1050.10">
    <property type="match status" value="1"/>
</dbReference>
<comment type="caution">
    <text evidence="2">The sequence shown here is derived from an EMBL/GenBank/DDBJ whole genome shotgun (WGS) entry which is preliminary data.</text>
</comment>
<keyword evidence="3" id="KW-1185">Reference proteome</keyword>
<organism evidence="2 3">
    <name type="scientific">Tetrapyrgos nigripes</name>
    <dbReference type="NCBI Taxonomy" id="182062"/>
    <lineage>
        <taxon>Eukaryota</taxon>
        <taxon>Fungi</taxon>
        <taxon>Dikarya</taxon>
        <taxon>Basidiomycota</taxon>
        <taxon>Agaricomycotina</taxon>
        <taxon>Agaricomycetes</taxon>
        <taxon>Agaricomycetidae</taxon>
        <taxon>Agaricales</taxon>
        <taxon>Marasmiineae</taxon>
        <taxon>Marasmiaceae</taxon>
        <taxon>Tetrapyrgos</taxon>
    </lineage>
</organism>
<dbReference type="Pfam" id="PF13409">
    <property type="entry name" value="GST_N_2"/>
    <property type="match status" value="1"/>
</dbReference>
<dbReference type="OrthoDB" id="4951845at2759"/>
<proteinExistence type="predicted"/>